<evidence type="ECO:0000313" key="2">
    <source>
        <dbReference type="EMBL" id="RMY87904.1"/>
    </source>
</evidence>
<comment type="caution">
    <text evidence="2">The sequence shown here is derived from an EMBL/GenBank/DDBJ whole genome shotgun (WGS) entry which is preliminary data.</text>
</comment>
<gene>
    <name evidence="2" type="ORF">D0861_05127</name>
</gene>
<feature type="region of interest" description="Disordered" evidence="1">
    <location>
        <begin position="157"/>
        <end position="180"/>
    </location>
</feature>
<evidence type="ECO:0000313" key="3">
    <source>
        <dbReference type="Proteomes" id="UP000268823"/>
    </source>
</evidence>
<name>A0A3M7FI14_HORWE</name>
<organism evidence="2 3">
    <name type="scientific">Hortaea werneckii</name>
    <name type="common">Black yeast</name>
    <name type="synonym">Cladosporium werneckii</name>
    <dbReference type="NCBI Taxonomy" id="91943"/>
    <lineage>
        <taxon>Eukaryota</taxon>
        <taxon>Fungi</taxon>
        <taxon>Dikarya</taxon>
        <taxon>Ascomycota</taxon>
        <taxon>Pezizomycotina</taxon>
        <taxon>Dothideomycetes</taxon>
        <taxon>Dothideomycetidae</taxon>
        <taxon>Mycosphaerellales</taxon>
        <taxon>Teratosphaeriaceae</taxon>
        <taxon>Hortaea</taxon>
    </lineage>
</organism>
<dbReference type="AlphaFoldDB" id="A0A3M7FI14"/>
<protein>
    <submittedName>
        <fullName evidence="2">Uncharacterized protein</fullName>
    </submittedName>
</protein>
<accession>A0A3M7FI14</accession>
<sequence length="180" mass="18927">MASGLGMQGDQITKEDVRRVEHEESAGHKAGNIPAGSDAAALQYANSKLTLDKSMMDQQNQNKGEVIEERKGNLPLPEQPPTKSDFNSADASTVNVGSGGVSDTFSKGNDALREPATGDSAVRTDGNAFMVNTKAQGVGREAMEGGLPNDAVAREAKDKAGLVDTTNKDYGYPQKNDPTS</sequence>
<dbReference type="OrthoDB" id="3913483at2759"/>
<dbReference type="Proteomes" id="UP000268823">
    <property type="component" value="Unassembled WGS sequence"/>
</dbReference>
<dbReference type="EMBL" id="QWIR01000087">
    <property type="protein sequence ID" value="RMY87904.1"/>
    <property type="molecule type" value="Genomic_DNA"/>
</dbReference>
<feature type="compositionally biased region" description="Polar residues" evidence="1">
    <location>
        <begin position="81"/>
        <end position="107"/>
    </location>
</feature>
<evidence type="ECO:0000256" key="1">
    <source>
        <dbReference type="SAM" id="MobiDB-lite"/>
    </source>
</evidence>
<feature type="compositionally biased region" description="Basic and acidic residues" evidence="1">
    <location>
        <begin position="12"/>
        <end position="27"/>
    </location>
</feature>
<feature type="region of interest" description="Disordered" evidence="1">
    <location>
        <begin position="51"/>
        <end position="128"/>
    </location>
</feature>
<reference evidence="2 3" key="1">
    <citation type="journal article" date="2018" name="BMC Genomics">
        <title>Genomic evidence for intraspecific hybridization in a clonal and extremely halotolerant yeast.</title>
        <authorList>
            <person name="Gostincar C."/>
            <person name="Stajich J.E."/>
            <person name="Zupancic J."/>
            <person name="Zalar P."/>
            <person name="Gunde-Cimerman N."/>
        </authorList>
    </citation>
    <scope>NUCLEOTIDE SEQUENCE [LARGE SCALE GENOMIC DNA]</scope>
    <source>
        <strain evidence="2 3">EXF-2788</strain>
    </source>
</reference>
<proteinExistence type="predicted"/>
<feature type="region of interest" description="Disordered" evidence="1">
    <location>
        <begin position="1"/>
        <end position="38"/>
    </location>
</feature>